<feature type="compositionally biased region" description="Basic residues" evidence="1">
    <location>
        <begin position="144"/>
        <end position="154"/>
    </location>
</feature>
<evidence type="ECO:0000313" key="4">
    <source>
        <dbReference type="EnsemblMetazoa" id="GAUT021645-PA"/>
    </source>
</evidence>
<feature type="region of interest" description="Disordered" evidence="1">
    <location>
        <begin position="137"/>
        <end position="162"/>
    </location>
</feature>
<keyword evidence="5" id="KW-1185">Reference proteome</keyword>
<dbReference type="EnsemblMetazoa" id="GAUT021645-RA">
    <property type="protein sequence ID" value="GAUT021645-PA"/>
    <property type="gene ID" value="GAUT021645"/>
</dbReference>
<accession>A0A1A9V0C7</accession>
<dbReference type="SUPFAM" id="SSF82153">
    <property type="entry name" value="FAS1 domain"/>
    <property type="match status" value="1"/>
</dbReference>
<evidence type="ECO:0000256" key="2">
    <source>
        <dbReference type="SAM" id="SignalP"/>
    </source>
</evidence>
<dbReference type="VEuPathDB" id="VectorBase:GAUT021645"/>
<dbReference type="InterPro" id="IPR036378">
    <property type="entry name" value="FAS1_dom_sf"/>
</dbReference>
<name>A0A1A9V0C7_GLOAU</name>
<protein>
    <submittedName>
        <fullName evidence="4">FAS1 domain-containing protein</fullName>
    </submittedName>
</protein>
<dbReference type="InterPro" id="IPR000782">
    <property type="entry name" value="FAS1_domain"/>
</dbReference>
<sequence length="384" mass="44751">MPTLIIWIWTLLCLMALTRCREVEESILENIKDSDADYYKQAQTMQTCPGCEILSKMRHTTFFVPQLRDDADFDPYVHMAHGIIEEKDFTTKTKWLKVPSHYPGGYFLQIVKIDNKKTYVNGQEATENKCIPVEVKPTQPPKQATKKPKRKKLVRQTSAESTRKEKEQCLYKIKEPIEPLRLKDDGMDEKYKKYKKYANPNPNAWEFIRNFESYKLTRKTDLSYYRDRLVATRMADAYEQFGIDDQDRNFFVPTNDAFFRKKHYAELIDRIIIRNHIVDFGYLFPHATSKGEYSATAESMPVILKYDINNTLTWSRNFTISESHPRMNESNPIKILLTVFVSNGIVNIIDGVIDCDSYPRHVKLYGQLAREPPKVGGISNLAKS</sequence>
<keyword evidence="2" id="KW-0732">Signal</keyword>
<feature type="chain" id="PRO_5008398982" evidence="2">
    <location>
        <begin position="21"/>
        <end position="384"/>
    </location>
</feature>
<dbReference type="AlphaFoldDB" id="A0A1A9V0C7"/>
<proteinExistence type="predicted"/>
<feature type="domain" description="FAS1" evidence="3">
    <location>
        <begin position="209"/>
        <end position="353"/>
    </location>
</feature>
<dbReference type="Proteomes" id="UP000078200">
    <property type="component" value="Unassembled WGS sequence"/>
</dbReference>
<dbReference type="PROSITE" id="PS50213">
    <property type="entry name" value="FAS1"/>
    <property type="match status" value="1"/>
</dbReference>
<feature type="signal peptide" evidence="2">
    <location>
        <begin position="1"/>
        <end position="20"/>
    </location>
</feature>
<evidence type="ECO:0000313" key="5">
    <source>
        <dbReference type="Proteomes" id="UP000078200"/>
    </source>
</evidence>
<evidence type="ECO:0000259" key="3">
    <source>
        <dbReference type="PROSITE" id="PS50213"/>
    </source>
</evidence>
<organism evidence="4 5">
    <name type="scientific">Glossina austeni</name>
    <name type="common">Savannah tsetse fly</name>
    <dbReference type="NCBI Taxonomy" id="7395"/>
    <lineage>
        <taxon>Eukaryota</taxon>
        <taxon>Metazoa</taxon>
        <taxon>Ecdysozoa</taxon>
        <taxon>Arthropoda</taxon>
        <taxon>Hexapoda</taxon>
        <taxon>Insecta</taxon>
        <taxon>Pterygota</taxon>
        <taxon>Neoptera</taxon>
        <taxon>Endopterygota</taxon>
        <taxon>Diptera</taxon>
        <taxon>Brachycera</taxon>
        <taxon>Muscomorpha</taxon>
        <taxon>Hippoboscoidea</taxon>
        <taxon>Glossinidae</taxon>
        <taxon>Glossina</taxon>
    </lineage>
</organism>
<evidence type="ECO:0000256" key="1">
    <source>
        <dbReference type="SAM" id="MobiDB-lite"/>
    </source>
</evidence>
<reference evidence="4" key="1">
    <citation type="submission" date="2020-05" db="UniProtKB">
        <authorList>
            <consortium name="EnsemblMetazoa"/>
        </authorList>
    </citation>
    <scope>IDENTIFICATION</scope>
    <source>
        <strain evidence="4">TTRI</strain>
    </source>
</reference>